<dbReference type="EMBL" id="CP032427">
    <property type="protein sequence ID" value="AYC43276.1"/>
    <property type="molecule type" value="Genomic_DNA"/>
</dbReference>
<organism evidence="2 3">
    <name type="scientific">Streptomyces griseorubiginosus</name>
    <dbReference type="NCBI Taxonomy" id="67304"/>
    <lineage>
        <taxon>Bacteria</taxon>
        <taxon>Bacillati</taxon>
        <taxon>Actinomycetota</taxon>
        <taxon>Actinomycetes</taxon>
        <taxon>Kitasatosporales</taxon>
        <taxon>Streptomycetaceae</taxon>
        <taxon>Streptomyces</taxon>
    </lineage>
</organism>
<dbReference type="AlphaFoldDB" id="A0AAI8L842"/>
<reference evidence="2 3" key="1">
    <citation type="submission" date="2018-09" db="EMBL/GenBank/DDBJ databases">
        <title>Production of Trimethoprim by Streptomyces sp. 3E-1.</title>
        <authorList>
            <person name="Kang H.J."/>
            <person name="Kim S.B."/>
        </authorList>
    </citation>
    <scope>NUCLEOTIDE SEQUENCE [LARGE SCALE GENOMIC DNA]</scope>
    <source>
        <strain evidence="2 3">3E-1</strain>
    </source>
</reference>
<proteinExistence type="predicted"/>
<dbReference type="KEGG" id="sge:DWG14_07583"/>
<evidence type="ECO:0000313" key="3">
    <source>
        <dbReference type="Proteomes" id="UP000265765"/>
    </source>
</evidence>
<dbReference type="Proteomes" id="UP000265765">
    <property type="component" value="Chromosome"/>
</dbReference>
<dbReference type="RefSeq" id="WP_159055546.1">
    <property type="nucleotide sequence ID" value="NZ_CP032427.1"/>
</dbReference>
<protein>
    <submittedName>
        <fullName evidence="2">Uncharacterized protein</fullName>
    </submittedName>
</protein>
<feature type="region of interest" description="Disordered" evidence="1">
    <location>
        <begin position="1"/>
        <end position="22"/>
    </location>
</feature>
<evidence type="ECO:0000256" key="1">
    <source>
        <dbReference type="SAM" id="MobiDB-lite"/>
    </source>
</evidence>
<feature type="region of interest" description="Disordered" evidence="1">
    <location>
        <begin position="56"/>
        <end position="113"/>
    </location>
</feature>
<name>A0AAI8L842_9ACTN</name>
<sequence>MTVPAPDPQRFHLTVSSSGRPVMHGWWSREATARDKFRDWIGAYGGMPAAHLLLAERTGDDERPVESWPVDAPPGHRAEAGRSGSGESGSPTGPPPRDRRPPTGGRTGPRRTA</sequence>
<gene>
    <name evidence="2" type="ORF">DWG14_07583</name>
</gene>
<accession>A0AAI8L842</accession>
<evidence type="ECO:0000313" key="2">
    <source>
        <dbReference type="EMBL" id="AYC43276.1"/>
    </source>
</evidence>
<dbReference type="GeneID" id="91287312"/>